<evidence type="ECO:0000313" key="2">
    <source>
        <dbReference type="EMBL" id="AYF97206.1"/>
    </source>
</evidence>
<dbReference type="Proteomes" id="UP000278886">
    <property type="component" value="Chromosome"/>
</dbReference>
<protein>
    <submittedName>
        <fullName evidence="2">Uncharacterized protein</fullName>
    </submittedName>
</protein>
<evidence type="ECO:0000256" key="1">
    <source>
        <dbReference type="SAM" id="SignalP"/>
    </source>
</evidence>
<proteinExistence type="predicted"/>
<feature type="signal peptide" evidence="1">
    <location>
        <begin position="1"/>
        <end position="31"/>
    </location>
</feature>
<name>A0A387B7X9_9MICO</name>
<keyword evidence="3" id="KW-1185">Reference proteome</keyword>
<gene>
    <name evidence="2" type="ORF">D7I47_02370</name>
</gene>
<evidence type="ECO:0000313" key="3">
    <source>
        <dbReference type="Proteomes" id="UP000278886"/>
    </source>
</evidence>
<reference evidence="3" key="1">
    <citation type="submission" date="2018-09" db="EMBL/GenBank/DDBJ databases">
        <title>Genome sequencing of strain 2DFWR-13.</title>
        <authorList>
            <person name="Heo J."/>
            <person name="Kim S.-J."/>
            <person name="Kwon S.-W."/>
        </authorList>
    </citation>
    <scope>NUCLEOTIDE SEQUENCE [LARGE SCALE GENOMIC DNA]</scope>
    <source>
        <strain evidence="3">2DFWR-13</strain>
    </source>
</reference>
<dbReference type="KEGG" id="lyd:D7I47_02370"/>
<accession>A0A387B7X9</accession>
<dbReference type="RefSeq" id="WP_120761557.1">
    <property type="nucleotide sequence ID" value="NZ_CP032630.1"/>
</dbReference>
<dbReference type="EMBL" id="CP032630">
    <property type="protein sequence ID" value="AYF97206.1"/>
    <property type="molecule type" value="Genomic_DNA"/>
</dbReference>
<dbReference type="OrthoDB" id="9885296at2"/>
<organism evidence="2 3">
    <name type="scientific">Protaetiibacter intestinalis</name>
    <dbReference type="NCBI Taxonomy" id="2419774"/>
    <lineage>
        <taxon>Bacteria</taxon>
        <taxon>Bacillati</taxon>
        <taxon>Actinomycetota</taxon>
        <taxon>Actinomycetes</taxon>
        <taxon>Micrococcales</taxon>
        <taxon>Microbacteriaceae</taxon>
        <taxon>Protaetiibacter</taxon>
    </lineage>
</organism>
<sequence length="147" mass="15720">MTGERKSGWKVLVAGILVVAGVTTAAQPASADTTTSISGYQQDNFFVQYWSTARTNTHAKNVMYLKLTSVGGCGCGIAFASRPGLSASTNARISGYISAGAWHEFHADNGNAWLSAGTFYLSSAVGGNYVNDYDTWSGSLWYDVLYY</sequence>
<keyword evidence="1" id="KW-0732">Signal</keyword>
<dbReference type="AlphaFoldDB" id="A0A387B7X9"/>
<feature type="chain" id="PRO_5017337977" evidence="1">
    <location>
        <begin position="32"/>
        <end position="147"/>
    </location>
</feature>